<feature type="transmembrane region" description="Helical" evidence="8">
    <location>
        <begin position="429"/>
        <end position="459"/>
    </location>
</feature>
<evidence type="ECO:0000256" key="1">
    <source>
        <dbReference type="ARBA" id="ARBA00004236"/>
    </source>
</evidence>
<protein>
    <recommendedName>
        <fullName evidence="11">Scavenger receptor class B member 1</fullName>
    </recommendedName>
</protein>
<dbReference type="AlphaFoldDB" id="A0ABD1EUN6"/>
<evidence type="ECO:0000256" key="3">
    <source>
        <dbReference type="ARBA" id="ARBA00022475"/>
    </source>
</evidence>
<dbReference type="EMBL" id="JBDJPC010000005">
    <property type="protein sequence ID" value="KAL1502500.1"/>
    <property type="molecule type" value="Genomic_DNA"/>
</dbReference>
<keyword evidence="10" id="KW-1185">Reference proteome</keyword>
<evidence type="ECO:0000256" key="7">
    <source>
        <dbReference type="ARBA" id="ARBA00023180"/>
    </source>
</evidence>
<evidence type="ECO:0000313" key="9">
    <source>
        <dbReference type="EMBL" id="KAL1502500.1"/>
    </source>
</evidence>
<accession>A0ABD1EUN6</accession>
<keyword evidence="3" id="KW-1003">Cell membrane</keyword>
<evidence type="ECO:0000256" key="4">
    <source>
        <dbReference type="ARBA" id="ARBA00022692"/>
    </source>
</evidence>
<keyword evidence="4 8" id="KW-0812">Transmembrane</keyword>
<keyword evidence="5 8" id="KW-1133">Transmembrane helix</keyword>
<organism evidence="9 10">
    <name type="scientific">Hypothenemus hampei</name>
    <name type="common">Coffee berry borer</name>
    <dbReference type="NCBI Taxonomy" id="57062"/>
    <lineage>
        <taxon>Eukaryota</taxon>
        <taxon>Metazoa</taxon>
        <taxon>Ecdysozoa</taxon>
        <taxon>Arthropoda</taxon>
        <taxon>Hexapoda</taxon>
        <taxon>Insecta</taxon>
        <taxon>Pterygota</taxon>
        <taxon>Neoptera</taxon>
        <taxon>Endopterygota</taxon>
        <taxon>Coleoptera</taxon>
        <taxon>Polyphaga</taxon>
        <taxon>Cucujiformia</taxon>
        <taxon>Curculionidae</taxon>
        <taxon>Scolytinae</taxon>
        <taxon>Hypothenemus</taxon>
    </lineage>
</organism>
<name>A0ABD1EUN6_HYPHA</name>
<comment type="caution">
    <text evidence="9">The sequence shown here is derived from an EMBL/GenBank/DDBJ whole genome shotgun (WGS) entry which is preliminary data.</text>
</comment>
<dbReference type="PRINTS" id="PR01609">
    <property type="entry name" value="CD36FAMILY"/>
</dbReference>
<dbReference type="InterPro" id="IPR002159">
    <property type="entry name" value="CD36_fam"/>
</dbReference>
<evidence type="ECO:0008006" key="11">
    <source>
        <dbReference type="Google" id="ProtNLM"/>
    </source>
</evidence>
<feature type="transmembrane region" description="Helical" evidence="8">
    <location>
        <begin position="12"/>
        <end position="29"/>
    </location>
</feature>
<dbReference type="PANTHER" id="PTHR11923">
    <property type="entry name" value="SCAVENGER RECEPTOR CLASS B TYPE-1 SR-B1"/>
    <property type="match status" value="1"/>
</dbReference>
<dbReference type="PANTHER" id="PTHR11923:SF89">
    <property type="entry name" value="GH15894P"/>
    <property type="match status" value="1"/>
</dbReference>
<gene>
    <name evidence="9" type="ORF">ABEB36_007634</name>
</gene>
<evidence type="ECO:0000256" key="5">
    <source>
        <dbReference type="ARBA" id="ARBA00022989"/>
    </source>
</evidence>
<proteinExistence type="inferred from homology"/>
<dbReference type="Pfam" id="PF01130">
    <property type="entry name" value="CD36"/>
    <property type="match status" value="1"/>
</dbReference>
<evidence type="ECO:0000256" key="6">
    <source>
        <dbReference type="ARBA" id="ARBA00023136"/>
    </source>
</evidence>
<dbReference type="Proteomes" id="UP001566132">
    <property type="component" value="Unassembled WGS sequence"/>
</dbReference>
<reference evidence="9 10" key="1">
    <citation type="submission" date="2024-05" db="EMBL/GenBank/DDBJ databases">
        <title>Genetic variation in Jamaican populations of the coffee berry borer (Hypothenemus hampei).</title>
        <authorList>
            <person name="Errbii M."/>
            <person name="Myrie A."/>
        </authorList>
    </citation>
    <scope>NUCLEOTIDE SEQUENCE [LARGE SCALE GENOMIC DNA]</scope>
    <source>
        <strain evidence="9">JA-Hopewell-2020-01-JO</strain>
        <tissue evidence="9">Whole body</tissue>
    </source>
</reference>
<evidence type="ECO:0000256" key="8">
    <source>
        <dbReference type="SAM" id="Phobius"/>
    </source>
</evidence>
<comment type="subcellular location">
    <subcellularLocation>
        <location evidence="1">Cell membrane</location>
    </subcellularLocation>
</comment>
<dbReference type="GO" id="GO:0005886">
    <property type="term" value="C:plasma membrane"/>
    <property type="evidence" value="ECO:0007669"/>
    <property type="project" value="UniProtKB-SubCell"/>
</dbReference>
<evidence type="ECO:0000313" key="10">
    <source>
        <dbReference type="Proteomes" id="UP001566132"/>
    </source>
</evidence>
<evidence type="ECO:0000256" key="2">
    <source>
        <dbReference type="ARBA" id="ARBA00010532"/>
    </source>
</evidence>
<keyword evidence="6 8" id="KW-0472">Membrane</keyword>
<comment type="similarity">
    <text evidence="2">Belongs to the CD36 family.</text>
</comment>
<keyword evidence="7" id="KW-0325">Glycoprotein</keyword>
<sequence>MAQSSRVADLWRLNLAILCIALGLSSLIYTPTKFFFDLRLRMIPGTPPYTLWANPPSNLLANVYVFNTTNSERFLNGSDDFLHLQEIGPIIYKEEYTHENIKFNENSTLTYTVTRTPVYLPEKNTINLNDTIIAPNLAMLVLVAYFSSKPFLLRTIISTFMNRFKNEPFTNMTLYNYLHNASSPMLEACRPFAPSLVPTSNAGVLHQVYLRNKFNITVKIGPKYGNENFFAIDNIDGSDWLPTYSDCKPKFNHTSEPTLFPQFLTKNQTLRVWKSILCQDVGLKFAKVVKEGIYSAYHYTVPLDTFNRTIPENKDCFKGDPILPNGLSDISTCYSNYPFAASFPHFMGADSIVSARIKGLKPDIKKHGSYLTAERLSGVPLKGRAVFQVNLVFNKIYGFGEKLRRFTDLYMPISYISYEIDDWPASVTVFLYVLSILIPNSQLIMSISFLIIGLWLLYYPTRNFFKSMMVNTKRVESNRKFYEQKYPLNIKNMSYIMYFNILPPLNSTLVASLIEDRLW</sequence>